<evidence type="ECO:0000256" key="4">
    <source>
        <dbReference type="ARBA" id="ARBA00023136"/>
    </source>
</evidence>
<dbReference type="EMBL" id="GANP01011776">
    <property type="protein sequence ID" value="JAB72692.1"/>
    <property type="molecule type" value="mRNA"/>
</dbReference>
<dbReference type="InterPro" id="IPR053231">
    <property type="entry name" value="GPCR_LN-TM7"/>
</dbReference>
<dbReference type="AlphaFoldDB" id="V5HCD3"/>
<dbReference type="GO" id="GO:0016020">
    <property type="term" value="C:membrane"/>
    <property type="evidence" value="ECO:0007669"/>
    <property type="project" value="UniProtKB-SubCell"/>
</dbReference>
<dbReference type="PROSITE" id="PS50261">
    <property type="entry name" value="G_PROTEIN_RECEP_F2_4"/>
    <property type="match status" value="1"/>
</dbReference>
<organism evidence="8">
    <name type="scientific">Ixodes ricinus</name>
    <name type="common">Common tick</name>
    <name type="synonym">Acarus ricinus</name>
    <dbReference type="NCBI Taxonomy" id="34613"/>
    <lineage>
        <taxon>Eukaryota</taxon>
        <taxon>Metazoa</taxon>
        <taxon>Ecdysozoa</taxon>
        <taxon>Arthropoda</taxon>
        <taxon>Chelicerata</taxon>
        <taxon>Arachnida</taxon>
        <taxon>Acari</taxon>
        <taxon>Parasitiformes</taxon>
        <taxon>Ixodida</taxon>
        <taxon>Ixodoidea</taxon>
        <taxon>Ixodidae</taxon>
        <taxon>Ixodinae</taxon>
        <taxon>Ixodes</taxon>
    </lineage>
</organism>
<evidence type="ECO:0000259" key="7">
    <source>
        <dbReference type="PROSITE" id="PS50261"/>
    </source>
</evidence>
<evidence type="ECO:0000256" key="5">
    <source>
        <dbReference type="SAM" id="Phobius"/>
    </source>
</evidence>
<evidence type="ECO:0000256" key="6">
    <source>
        <dbReference type="SAM" id="SignalP"/>
    </source>
</evidence>
<evidence type="ECO:0000313" key="8">
    <source>
        <dbReference type="EMBL" id="JAB72692.1"/>
    </source>
</evidence>
<proteinExistence type="evidence at transcript level"/>
<keyword evidence="4 5" id="KW-0472">Membrane</keyword>
<keyword evidence="3 5" id="KW-1133">Transmembrane helix</keyword>
<feature type="transmembrane region" description="Helical" evidence="5">
    <location>
        <begin position="26"/>
        <end position="45"/>
    </location>
</feature>
<evidence type="ECO:0000256" key="1">
    <source>
        <dbReference type="ARBA" id="ARBA00004141"/>
    </source>
</evidence>
<dbReference type="PANTHER" id="PTHR45902">
    <property type="entry name" value="LATROPHILIN RECEPTOR-LIKE PROTEIN A"/>
    <property type="match status" value="1"/>
</dbReference>
<dbReference type="GO" id="GO:0004930">
    <property type="term" value="F:G protein-coupled receptor activity"/>
    <property type="evidence" value="ECO:0007669"/>
    <property type="project" value="InterPro"/>
</dbReference>
<sequence length="70" mass="7788">MTQLLFLLVNSFKVSGSVCTASAMLVHYGFLSTFFWTSVISFDIWRSITAAKLSSRRNSTLALYSVTAWG</sequence>
<keyword evidence="6" id="KW-0732">Signal</keyword>
<feature type="chain" id="PRO_5004734929" evidence="6">
    <location>
        <begin position="17"/>
        <end position="70"/>
    </location>
</feature>
<protein>
    <submittedName>
        <fullName evidence="8">Putative secreted protein</fullName>
    </submittedName>
</protein>
<dbReference type="InterPro" id="IPR000832">
    <property type="entry name" value="GPCR_2_secretin-like"/>
</dbReference>
<dbReference type="PANTHER" id="PTHR45902:SF1">
    <property type="entry name" value="LATROPHILIN RECEPTOR-LIKE PROTEIN A"/>
    <property type="match status" value="1"/>
</dbReference>
<dbReference type="Gene3D" id="1.20.1070.10">
    <property type="entry name" value="Rhodopsin 7-helix transmembrane proteins"/>
    <property type="match status" value="1"/>
</dbReference>
<dbReference type="GO" id="GO:0007166">
    <property type="term" value="P:cell surface receptor signaling pathway"/>
    <property type="evidence" value="ECO:0007669"/>
    <property type="project" value="InterPro"/>
</dbReference>
<reference evidence="8" key="1">
    <citation type="journal article" date="2015" name="Sci. Rep.">
        <title>Tissue- and time-dependent transcription in Ixodes ricinus salivary glands and midguts when blood feeding on the vertebrate host.</title>
        <authorList>
            <person name="Kotsyfakis M."/>
            <person name="Schwarz A."/>
            <person name="Erhart J."/>
            <person name="Ribeiro J.M."/>
        </authorList>
    </citation>
    <scope>NUCLEOTIDE SEQUENCE</scope>
    <source>
        <tissue evidence="8">Salivary gland and midgut</tissue>
    </source>
</reference>
<evidence type="ECO:0000256" key="3">
    <source>
        <dbReference type="ARBA" id="ARBA00022989"/>
    </source>
</evidence>
<feature type="signal peptide" evidence="6">
    <location>
        <begin position="1"/>
        <end position="16"/>
    </location>
</feature>
<feature type="non-terminal residue" evidence="8">
    <location>
        <position position="70"/>
    </location>
</feature>
<dbReference type="Pfam" id="PF00002">
    <property type="entry name" value="7tm_2"/>
    <property type="match status" value="1"/>
</dbReference>
<dbReference type="InterPro" id="IPR017981">
    <property type="entry name" value="GPCR_2-like_7TM"/>
</dbReference>
<feature type="domain" description="G-protein coupled receptors family 2 profile 2" evidence="7">
    <location>
        <begin position="1"/>
        <end position="70"/>
    </location>
</feature>
<name>V5HCD3_IXORI</name>
<evidence type="ECO:0000256" key="2">
    <source>
        <dbReference type="ARBA" id="ARBA00022692"/>
    </source>
</evidence>
<accession>V5HCD3</accession>
<keyword evidence="2 5" id="KW-0812">Transmembrane</keyword>
<comment type="subcellular location">
    <subcellularLocation>
        <location evidence="1">Membrane</location>
        <topology evidence="1">Multi-pass membrane protein</topology>
    </subcellularLocation>
</comment>